<reference evidence="2 3" key="1">
    <citation type="journal article" date="2020" name="Biotechnol. Biofuels">
        <title>New insights from the biogas microbiome by comprehensive genome-resolved metagenomics of nearly 1600 species originating from multiple anaerobic digesters.</title>
        <authorList>
            <person name="Campanaro S."/>
            <person name="Treu L."/>
            <person name="Rodriguez-R L.M."/>
            <person name="Kovalovszki A."/>
            <person name="Ziels R.M."/>
            <person name="Maus I."/>
            <person name="Zhu X."/>
            <person name="Kougias P.G."/>
            <person name="Basile A."/>
            <person name="Luo G."/>
            <person name="Schluter A."/>
            <person name="Konstantinidis K.T."/>
            <person name="Angelidaki I."/>
        </authorList>
    </citation>
    <scope>NUCLEOTIDE SEQUENCE [LARGE SCALE GENOMIC DNA]</scope>
    <source>
        <strain evidence="2">AS06rmzACSIP_65</strain>
    </source>
</reference>
<feature type="domain" description="Coenzyme F420:L-glutamate ligase-like" evidence="1">
    <location>
        <begin position="10"/>
        <end position="382"/>
    </location>
</feature>
<sequence>MRNIGTSVYGIRTPIIKEGDDLIQIVVDSVLKAIKNHKIEIKNRDVIGITEAVVSICQHNYVTLENIVKEIQNKYGDKEIGLIFPILSRNRFSMILKAATMACENVHILFSYPSDEVGNHIIDPKMVEESRVNPYSDSFGEKKFRKLFGYSFKHEFTGIDYIEYYKSFGERVKVYFSNNPKYILKFTRNVLCCDIHTRNITKKKMIEGGANVVFGLDDICSRKNSKTGYNKDYGLLGSNKTGENRLKLFPRDGQEIVEAIQKQIKKITGKKVEVMIYGDGAFKDPVGQIWELADPVVSPFFTKGLLGRPKEVKLKYISENWDKKGILEEYVKKLIVEKNSSKYQVEKSFGTTPRQLTDLLGSLCDLTSGSGDKGTPVVLIQGYFDDYTVE</sequence>
<protein>
    <submittedName>
        <fullName evidence="2">F420-0--gamma-glutamyl ligase</fullName>
    </submittedName>
</protein>
<dbReference type="Pfam" id="PF01996">
    <property type="entry name" value="F420_ligase"/>
    <property type="match status" value="1"/>
</dbReference>
<dbReference type="PANTHER" id="PTHR47917">
    <property type="match status" value="1"/>
</dbReference>
<comment type="caution">
    <text evidence="2">The sequence shown here is derived from an EMBL/GenBank/DDBJ whole genome shotgun (WGS) entry which is preliminary data.</text>
</comment>
<proteinExistence type="predicted"/>
<dbReference type="Gene3D" id="3.30.1330.100">
    <property type="entry name" value="CofE-like"/>
    <property type="match status" value="1"/>
</dbReference>
<accession>A0A847D1G0</accession>
<dbReference type="EMBL" id="JAAZBX010000003">
    <property type="protein sequence ID" value="NLD25270.1"/>
    <property type="molecule type" value="Genomic_DNA"/>
</dbReference>
<dbReference type="InterPro" id="IPR002847">
    <property type="entry name" value="F420-0_gamma-glut_ligase-dom"/>
</dbReference>
<dbReference type="GO" id="GO:0052618">
    <property type="term" value="F:coenzyme F420-0:L-glutamate ligase activity"/>
    <property type="evidence" value="ECO:0007669"/>
    <property type="project" value="TreeGrafter"/>
</dbReference>
<evidence type="ECO:0000313" key="3">
    <source>
        <dbReference type="Proteomes" id="UP000545876"/>
    </source>
</evidence>
<dbReference type="Proteomes" id="UP000545876">
    <property type="component" value="Unassembled WGS sequence"/>
</dbReference>
<evidence type="ECO:0000259" key="1">
    <source>
        <dbReference type="Pfam" id="PF01996"/>
    </source>
</evidence>
<keyword evidence="2" id="KW-0436">Ligase</keyword>
<dbReference type="AlphaFoldDB" id="A0A847D1G0"/>
<evidence type="ECO:0000313" key="2">
    <source>
        <dbReference type="EMBL" id="NLD25270.1"/>
    </source>
</evidence>
<gene>
    <name evidence="2" type="ORF">GX656_01355</name>
</gene>
<dbReference type="PANTHER" id="PTHR47917:SF1">
    <property type="entry name" value="COENZYME F420:L-GLUTAMATE LIGASE"/>
    <property type="match status" value="1"/>
</dbReference>
<dbReference type="SUPFAM" id="SSF144010">
    <property type="entry name" value="CofE-like"/>
    <property type="match status" value="1"/>
</dbReference>
<name>A0A847D1G0_9BACT</name>
<organism evidence="2 3">
    <name type="scientific">Candidatus Dojkabacteria bacterium</name>
    <dbReference type="NCBI Taxonomy" id="2099670"/>
    <lineage>
        <taxon>Bacteria</taxon>
        <taxon>Candidatus Dojkabacteria</taxon>
    </lineage>
</organism>